<protein>
    <recommendedName>
        <fullName evidence="2">DUF6589 domain-containing protein</fullName>
    </recommendedName>
</protein>
<dbReference type="OrthoDB" id="2507305at2759"/>
<reference evidence="3 4" key="1">
    <citation type="submission" date="2017-12" db="EMBL/GenBank/DDBJ databases">
        <title>Gene loss provides genomic basis for host adaptation in cereal stripe rust fungi.</title>
        <authorList>
            <person name="Xia C."/>
        </authorList>
    </citation>
    <scope>NUCLEOTIDE SEQUENCE [LARGE SCALE GENOMIC DNA]</scope>
    <source>
        <strain evidence="3 4">93TX-2</strain>
    </source>
</reference>
<evidence type="ECO:0000259" key="2">
    <source>
        <dbReference type="Pfam" id="PF20231"/>
    </source>
</evidence>
<feature type="compositionally biased region" description="Low complexity" evidence="1">
    <location>
        <begin position="1"/>
        <end position="20"/>
    </location>
</feature>
<proteinExistence type="predicted"/>
<dbReference type="InterPro" id="IPR046496">
    <property type="entry name" value="DUF6589"/>
</dbReference>
<reference evidence="4" key="2">
    <citation type="journal article" date="2018" name="BMC Genomics">
        <title>Genomic insights into host adaptation between the wheat stripe rust pathogen (Puccinia striiformis f. sp. tritici) and the barley stripe rust pathogen (Puccinia striiformis f. sp. hordei).</title>
        <authorList>
            <person name="Xia C."/>
            <person name="Wang M."/>
            <person name="Yin C."/>
            <person name="Cornejo O.E."/>
            <person name="Hulbert S.H."/>
            <person name="Chen X."/>
        </authorList>
    </citation>
    <scope>NUCLEOTIDE SEQUENCE [LARGE SCALE GENOMIC DNA]</scope>
    <source>
        <strain evidence="4">93TX-2</strain>
    </source>
</reference>
<dbReference type="Pfam" id="PF20231">
    <property type="entry name" value="DUF6589"/>
    <property type="match status" value="1"/>
</dbReference>
<accession>A0A2S4UPL8</accession>
<comment type="caution">
    <text evidence="3">The sequence shown here is derived from an EMBL/GenBank/DDBJ whole genome shotgun (WGS) entry which is preliminary data.</text>
</comment>
<feature type="region of interest" description="Disordered" evidence="1">
    <location>
        <begin position="1"/>
        <end position="27"/>
    </location>
</feature>
<name>A0A2S4UPL8_9BASI</name>
<reference evidence="4" key="3">
    <citation type="journal article" date="2018" name="Mol. Plant Microbe Interact.">
        <title>Genome sequence resources for the wheat stripe rust pathogen (Puccinia striiformis f. sp. tritici) and the barley stripe rust pathogen (Puccinia striiformis f. sp. hordei).</title>
        <authorList>
            <person name="Xia C."/>
            <person name="Wang M."/>
            <person name="Yin C."/>
            <person name="Cornejo O.E."/>
            <person name="Hulbert S.H."/>
            <person name="Chen X."/>
        </authorList>
    </citation>
    <scope>NUCLEOTIDE SEQUENCE [LARGE SCALE GENOMIC DNA]</scope>
    <source>
        <strain evidence="4">93TX-2</strain>
    </source>
</reference>
<dbReference type="EMBL" id="PKSM01000279">
    <property type="protein sequence ID" value="POV99176.1"/>
    <property type="molecule type" value="Genomic_DNA"/>
</dbReference>
<sequence length="507" mass="56470">MAEISCASSPESSKCSTKRSVLPTNDPESSLTLAEKTLEFCKLLKSAYTTPKQFILAFLTADNDDLAFRQRYWGTKEGWPSTCELLGVIKDQVTKTKKGKARWREFIKNEAIEILNDETPPRGYYPAGSFHSSKTVEPSFFDHEAACTREETITKDHMPFLFNMLMGALPQSCAEDNSIPDDLPPQADPPYIAEKELMEWEEMEYEPNPVVPCRFQKMAGTICSVVAFAKNRHCNGLQLFNSIRFTAGGVSELIKSYLHRIGLTASQQTALSALTTSSIPAACGIKTSMEIDKECPIGPSICINNLDIEERVHTQSVGNQTMMFHGTRGYIHKPNPNLLKTLDYSQLTLKAYYKALAQIPSLQITPSMFFQTDKEDEHFEAVLKSQISRVMRRYVGKPMDNKNTIPSEPPIIEQIDCTTPHIQVLKLMDASDNSAKGVGQVLVSIISQTGLTPEEFCPCIQVMDGDLGTCQNLNSLRALQTPCSYAEHALLNITMELGLSHTLRNIS</sequence>
<evidence type="ECO:0000313" key="3">
    <source>
        <dbReference type="EMBL" id="POV99176.1"/>
    </source>
</evidence>
<evidence type="ECO:0000256" key="1">
    <source>
        <dbReference type="SAM" id="MobiDB-lite"/>
    </source>
</evidence>
<dbReference type="AlphaFoldDB" id="A0A2S4UPL8"/>
<feature type="domain" description="DUF6589" evidence="2">
    <location>
        <begin position="365"/>
        <end position="503"/>
    </location>
</feature>
<gene>
    <name evidence="3" type="ORF">PSHT_13649</name>
</gene>
<evidence type="ECO:0000313" key="4">
    <source>
        <dbReference type="Proteomes" id="UP000238274"/>
    </source>
</evidence>
<keyword evidence="4" id="KW-1185">Reference proteome</keyword>
<organism evidence="3 4">
    <name type="scientific">Puccinia striiformis</name>
    <dbReference type="NCBI Taxonomy" id="27350"/>
    <lineage>
        <taxon>Eukaryota</taxon>
        <taxon>Fungi</taxon>
        <taxon>Dikarya</taxon>
        <taxon>Basidiomycota</taxon>
        <taxon>Pucciniomycotina</taxon>
        <taxon>Pucciniomycetes</taxon>
        <taxon>Pucciniales</taxon>
        <taxon>Pucciniaceae</taxon>
        <taxon>Puccinia</taxon>
    </lineage>
</organism>
<dbReference type="Proteomes" id="UP000238274">
    <property type="component" value="Unassembled WGS sequence"/>
</dbReference>
<dbReference type="VEuPathDB" id="FungiDB:PSHT_13649"/>
<dbReference type="VEuPathDB" id="FungiDB:PSTT_08728"/>